<dbReference type="EMBL" id="CP014163">
    <property type="protein sequence ID" value="AMB99641.1"/>
    <property type="molecule type" value="Genomic_DNA"/>
</dbReference>
<dbReference type="GO" id="GO:0016758">
    <property type="term" value="F:hexosyltransferase activity"/>
    <property type="evidence" value="ECO:0007669"/>
    <property type="project" value="TreeGrafter"/>
</dbReference>
<gene>
    <name evidence="1" type="ORF">AWM75_06445</name>
</gene>
<accession>A0A109RHY5</accession>
<dbReference type="Proteomes" id="UP000062260">
    <property type="component" value="Chromosome"/>
</dbReference>
<dbReference type="InterPro" id="IPR028098">
    <property type="entry name" value="Glyco_trans_4-like_N"/>
</dbReference>
<dbReference type="Pfam" id="PF13439">
    <property type="entry name" value="Glyco_transf_4"/>
    <property type="match status" value="1"/>
</dbReference>
<protein>
    <submittedName>
        <fullName evidence="1">Uncharacterized protein</fullName>
    </submittedName>
</protein>
<reference evidence="2" key="2">
    <citation type="submission" date="2016-01" db="EMBL/GenBank/DDBJ databases">
        <title>Six Aerococcus type strain genome sequencing and assembly using PacBio and Illumina Hiseq.</title>
        <authorList>
            <person name="Carkaci D."/>
            <person name="Dargis R."/>
            <person name="Nielsen X.C."/>
            <person name="Skovgaard O."/>
            <person name="Fuursted K."/>
            <person name="Christensen J.J."/>
        </authorList>
    </citation>
    <scope>NUCLEOTIDE SEQUENCE [LARGE SCALE GENOMIC DNA]</scope>
    <source>
        <strain evidence="2">CCUG42038B</strain>
    </source>
</reference>
<dbReference type="PANTHER" id="PTHR45947">
    <property type="entry name" value="SULFOQUINOVOSYL TRANSFERASE SQD2"/>
    <property type="match status" value="1"/>
</dbReference>
<keyword evidence="2" id="KW-1185">Reference proteome</keyword>
<dbReference type="SUPFAM" id="SSF53756">
    <property type="entry name" value="UDP-Glycosyltransferase/glycogen phosphorylase"/>
    <property type="match status" value="1"/>
</dbReference>
<dbReference type="Gene3D" id="3.40.50.2000">
    <property type="entry name" value="Glycogen Phosphorylase B"/>
    <property type="match status" value="2"/>
</dbReference>
<dbReference type="InterPro" id="IPR001296">
    <property type="entry name" value="Glyco_trans_1"/>
</dbReference>
<dbReference type="Pfam" id="PF00534">
    <property type="entry name" value="Glycos_transf_1"/>
    <property type="match status" value="1"/>
</dbReference>
<dbReference type="KEGG" id="auh:AWM75_06445"/>
<dbReference type="AlphaFoldDB" id="A0A109RHY5"/>
<dbReference type="PANTHER" id="PTHR45947:SF3">
    <property type="entry name" value="SULFOQUINOVOSYL TRANSFERASE SQD2"/>
    <property type="match status" value="1"/>
</dbReference>
<sequence>MKIAIFTDTYQPQTSGVATSIALLADSFRQQGHQVYIFTTTDPKAEDDPYVYRYESFSFPFFKDRRVAYAPPLAISQQIKGLNIDLIHTQTEFSLGYAGRWAAKNLGIPHIHTYHTWYENYLHYIFKGRLIKPEAVRAYMRRFCQEVDLLIAPSQTIAGVLEAYGIEKNIQVIPTGVKIPRQLGQMSCQSLRTQYGIASQAKMLLSVNRLSEEKNLLELLDRFADYHCSQPDSYLVLVGDGPQRNILADRVADLGLDQVVVFTGMLDYYQVTAFYQTADLLVNLSQSETQGLTYIEAVANRLPVVAMASPYLADLMAIGKFGYLLNDTAEFTQIVKQALSKEENYQFDQLHGEISVDNFYKRLYHVYQQELARVDKSSRPAFKVYQSIKKFFTSNNL</sequence>
<evidence type="ECO:0000313" key="2">
    <source>
        <dbReference type="Proteomes" id="UP000062260"/>
    </source>
</evidence>
<organism evidence="1 2">
    <name type="scientific">Aerococcus urinaehominis</name>
    <dbReference type="NCBI Taxonomy" id="128944"/>
    <lineage>
        <taxon>Bacteria</taxon>
        <taxon>Bacillati</taxon>
        <taxon>Bacillota</taxon>
        <taxon>Bacilli</taxon>
        <taxon>Lactobacillales</taxon>
        <taxon>Aerococcaceae</taxon>
        <taxon>Aerococcus</taxon>
    </lineage>
</organism>
<dbReference type="STRING" id="128944.AWM75_06445"/>
<dbReference type="RefSeq" id="WP_067979791.1">
    <property type="nucleotide sequence ID" value="NZ_CP014163.1"/>
</dbReference>
<reference evidence="1 2" key="1">
    <citation type="journal article" date="2016" name="Genome Announc.">
        <title>Complete Genome Sequences of Aerococcus christensenii CCUG 28831T, Aerococcus sanguinicola CCUG 43001T, Aerococcus urinae CCUG 36881T, Aerococcus urinaeequi CCUG 28094T, Aerococcus urinaehominis CCUG 42038 BT, and Aerococcus viridans CCUG 4311T.</title>
        <authorList>
            <person name="Carkaci D."/>
            <person name="Dargis R."/>
            <person name="Nielsen X.C."/>
            <person name="Skovgaard O."/>
            <person name="Fuursted K."/>
            <person name="Christensen J.J."/>
        </authorList>
    </citation>
    <scope>NUCLEOTIDE SEQUENCE [LARGE SCALE GENOMIC DNA]</scope>
    <source>
        <strain evidence="1 2">CCUG42038B</strain>
    </source>
</reference>
<evidence type="ECO:0000313" key="1">
    <source>
        <dbReference type="EMBL" id="AMB99641.1"/>
    </source>
</evidence>
<proteinExistence type="predicted"/>
<name>A0A109RHY5_9LACT</name>
<dbReference type="OrthoDB" id="9802525at2"/>
<dbReference type="InterPro" id="IPR050194">
    <property type="entry name" value="Glycosyltransferase_grp1"/>
</dbReference>